<evidence type="ECO:0000313" key="2">
    <source>
        <dbReference type="Proteomes" id="UP001057402"/>
    </source>
</evidence>
<organism evidence="1 2">
    <name type="scientific">Melastoma candidum</name>
    <dbReference type="NCBI Taxonomy" id="119954"/>
    <lineage>
        <taxon>Eukaryota</taxon>
        <taxon>Viridiplantae</taxon>
        <taxon>Streptophyta</taxon>
        <taxon>Embryophyta</taxon>
        <taxon>Tracheophyta</taxon>
        <taxon>Spermatophyta</taxon>
        <taxon>Magnoliopsida</taxon>
        <taxon>eudicotyledons</taxon>
        <taxon>Gunneridae</taxon>
        <taxon>Pentapetalae</taxon>
        <taxon>rosids</taxon>
        <taxon>malvids</taxon>
        <taxon>Myrtales</taxon>
        <taxon>Melastomataceae</taxon>
        <taxon>Melastomatoideae</taxon>
        <taxon>Melastomateae</taxon>
        <taxon>Melastoma</taxon>
    </lineage>
</organism>
<dbReference type="Proteomes" id="UP001057402">
    <property type="component" value="Chromosome 2"/>
</dbReference>
<sequence>MGRSSSRKWVALVTSLSSAAYILLVLLQAPLFSAPCRIGICVTPVEFTSSLMMTSELLPLTAEVVKALLYPGALASALLHGDKLPSYDRLLESYNLGDIDQVPALMDLRRIEILAGSYFMVMGALLSLVKPVRMSFFGTLLVTWGLTKEVLFRRYAYSNSMQAVRIYPTMLLAVASAFFSMRGDARRIIRLCRKRAKNRRSMTSGKEKKIGRRGLT</sequence>
<keyword evidence="2" id="KW-1185">Reference proteome</keyword>
<accession>A0ACB9S6G0</accession>
<protein>
    <submittedName>
        <fullName evidence="1">Uncharacterized protein</fullName>
    </submittedName>
</protein>
<proteinExistence type="predicted"/>
<comment type="caution">
    <text evidence="1">The sequence shown here is derived from an EMBL/GenBank/DDBJ whole genome shotgun (WGS) entry which is preliminary data.</text>
</comment>
<reference evidence="2" key="1">
    <citation type="journal article" date="2023" name="Front. Plant Sci.">
        <title>Chromosomal-level genome assembly of Melastoma candidum provides insights into trichome evolution.</title>
        <authorList>
            <person name="Zhong Y."/>
            <person name="Wu W."/>
            <person name="Sun C."/>
            <person name="Zou P."/>
            <person name="Liu Y."/>
            <person name="Dai S."/>
            <person name="Zhou R."/>
        </authorList>
    </citation>
    <scope>NUCLEOTIDE SEQUENCE [LARGE SCALE GENOMIC DNA]</scope>
</reference>
<evidence type="ECO:0000313" key="1">
    <source>
        <dbReference type="EMBL" id="KAI4387061.1"/>
    </source>
</evidence>
<name>A0ACB9S6G0_9MYRT</name>
<dbReference type="EMBL" id="CM042881">
    <property type="protein sequence ID" value="KAI4387061.1"/>
    <property type="molecule type" value="Genomic_DNA"/>
</dbReference>
<gene>
    <name evidence="1" type="ORF">MLD38_004922</name>
</gene>